<dbReference type="AlphaFoldDB" id="A0A8S2UZJ7"/>
<dbReference type="Proteomes" id="UP000676336">
    <property type="component" value="Unassembled WGS sequence"/>
</dbReference>
<name>A0A8S2UZJ7_9BILA</name>
<sequence length="36" mass="3825">CCVNHQYRPHPSPAATVAAAIACKRAHLLPSIKSVI</sequence>
<feature type="non-terminal residue" evidence="1">
    <location>
        <position position="1"/>
    </location>
</feature>
<dbReference type="EMBL" id="CAJOBI010049663">
    <property type="protein sequence ID" value="CAF4365620.1"/>
    <property type="molecule type" value="Genomic_DNA"/>
</dbReference>
<gene>
    <name evidence="1" type="ORF">SMN809_LOCUS28905</name>
</gene>
<reference evidence="1" key="1">
    <citation type="submission" date="2021-02" db="EMBL/GenBank/DDBJ databases">
        <authorList>
            <person name="Nowell W R."/>
        </authorList>
    </citation>
    <scope>NUCLEOTIDE SEQUENCE</scope>
</reference>
<protein>
    <submittedName>
        <fullName evidence="1">Uncharacterized protein</fullName>
    </submittedName>
</protein>
<evidence type="ECO:0000313" key="2">
    <source>
        <dbReference type="Proteomes" id="UP000676336"/>
    </source>
</evidence>
<evidence type="ECO:0000313" key="1">
    <source>
        <dbReference type="EMBL" id="CAF4365620.1"/>
    </source>
</evidence>
<accession>A0A8S2UZJ7</accession>
<proteinExistence type="predicted"/>
<organism evidence="1 2">
    <name type="scientific">Rotaria magnacalcarata</name>
    <dbReference type="NCBI Taxonomy" id="392030"/>
    <lineage>
        <taxon>Eukaryota</taxon>
        <taxon>Metazoa</taxon>
        <taxon>Spiralia</taxon>
        <taxon>Gnathifera</taxon>
        <taxon>Rotifera</taxon>
        <taxon>Eurotatoria</taxon>
        <taxon>Bdelloidea</taxon>
        <taxon>Philodinida</taxon>
        <taxon>Philodinidae</taxon>
        <taxon>Rotaria</taxon>
    </lineage>
</organism>
<comment type="caution">
    <text evidence="1">The sequence shown here is derived from an EMBL/GenBank/DDBJ whole genome shotgun (WGS) entry which is preliminary data.</text>
</comment>